<proteinExistence type="predicted"/>
<dbReference type="InParanoid" id="Q7UM03"/>
<evidence type="ECO:0000256" key="1">
    <source>
        <dbReference type="SAM" id="SignalP"/>
    </source>
</evidence>
<dbReference type="STRING" id="243090.RB9157"/>
<dbReference type="EnsemblBacteria" id="CAD76114">
    <property type="protein sequence ID" value="CAD76114"/>
    <property type="gene ID" value="RB9157"/>
</dbReference>
<sequence>MNKSQLTWLLGAFMRWCSQAATCPSGGSTLSDEDEKNVMRHDLHLMVSSFRWIGHRQLNCWSRSNHQPSSDCFDFKCGCGFCSSVLRFGS</sequence>
<dbReference type="EMBL" id="BX294149">
    <property type="protein sequence ID" value="CAD76114.1"/>
    <property type="molecule type" value="Genomic_DNA"/>
</dbReference>
<feature type="signal peptide" evidence="1">
    <location>
        <begin position="1"/>
        <end position="20"/>
    </location>
</feature>
<evidence type="ECO:0000313" key="2">
    <source>
        <dbReference type="EMBL" id="CAD76114.1"/>
    </source>
</evidence>
<organism evidence="2 3">
    <name type="scientific">Rhodopirellula baltica (strain DSM 10527 / NCIMB 13988 / SH1)</name>
    <dbReference type="NCBI Taxonomy" id="243090"/>
    <lineage>
        <taxon>Bacteria</taxon>
        <taxon>Pseudomonadati</taxon>
        <taxon>Planctomycetota</taxon>
        <taxon>Planctomycetia</taxon>
        <taxon>Pirellulales</taxon>
        <taxon>Pirellulaceae</taxon>
        <taxon>Rhodopirellula</taxon>
    </lineage>
</organism>
<dbReference type="Proteomes" id="UP000001025">
    <property type="component" value="Chromosome"/>
</dbReference>
<dbReference type="AlphaFoldDB" id="Q7UM03"/>
<evidence type="ECO:0000313" key="3">
    <source>
        <dbReference type="Proteomes" id="UP000001025"/>
    </source>
</evidence>
<keyword evidence="3" id="KW-1185">Reference proteome</keyword>
<feature type="chain" id="PRO_5004292127" description="Secreted protein" evidence="1">
    <location>
        <begin position="21"/>
        <end position="90"/>
    </location>
</feature>
<protein>
    <recommendedName>
        <fullName evidence="4">Secreted protein</fullName>
    </recommendedName>
</protein>
<dbReference type="HOGENOM" id="CLU_2438760_0_0_0"/>
<accession>Q7UM03</accession>
<reference evidence="2 3" key="1">
    <citation type="journal article" date="2003" name="Proc. Natl. Acad. Sci. U.S.A.">
        <title>Complete genome sequence of the marine planctomycete Pirellula sp. strain 1.</title>
        <authorList>
            <person name="Gloeckner F.O."/>
            <person name="Kube M."/>
            <person name="Bauer M."/>
            <person name="Teeling H."/>
            <person name="Lombardot T."/>
            <person name="Ludwig W."/>
            <person name="Gade D."/>
            <person name="Beck A."/>
            <person name="Borzym K."/>
            <person name="Heitmann K."/>
            <person name="Rabus R."/>
            <person name="Schlesner H."/>
            <person name="Amann R."/>
            <person name="Reinhardt R."/>
        </authorList>
    </citation>
    <scope>NUCLEOTIDE SEQUENCE [LARGE SCALE GENOMIC DNA]</scope>
    <source>
        <strain evidence="3">DSM 10527 / NCIMB 13988 / SH1</strain>
    </source>
</reference>
<gene>
    <name evidence="2" type="ordered locus">RB9157</name>
</gene>
<evidence type="ECO:0008006" key="4">
    <source>
        <dbReference type="Google" id="ProtNLM"/>
    </source>
</evidence>
<dbReference type="KEGG" id="rba:RB9157"/>
<name>Q7UM03_RHOBA</name>
<keyword evidence="1" id="KW-0732">Signal</keyword>